<dbReference type="InterPro" id="IPR002048">
    <property type="entry name" value="EF_hand_dom"/>
</dbReference>
<evidence type="ECO:0000313" key="4">
    <source>
        <dbReference type="EMBL" id="KAK8958179.1"/>
    </source>
</evidence>
<evidence type="ECO:0000313" key="5">
    <source>
        <dbReference type="Proteomes" id="UP001412067"/>
    </source>
</evidence>
<reference evidence="4 5" key="1">
    <citation type="journal article" date="2022" name="Nat. Plants">
        <title>Genomes of leafy and leafless Platanthera orchids illuminate the evolution of mycoheterotrophy.</title>
        <authorList>
            <person name="Li M.H."/>
            <person name="Liu K.W."/>
            <person name="Li Z."/>
            <person name="Lu H.C."/>
            <person name="Ye Q.L."/>
            <person name="Zhang D."/>
            <person name="Wang J.Y."/>
            <person name="Li Y.F."/>
            <person name="Zhong Z.M."/>
            <person name="Liu X."/>
            <person name="Yu X."/>
            <person name="Liu D.K."/>
            <person name="Tu X.D."/>
            <person name="Liu B."/>
            <person name="Hao Y."/>
            <person name="Liao X.Y."/>
            <person name="Jiang Y.T."/>
            <person name="Sun W.H."/>
            <person name="Chen J."/>
            <person name="Chen Y.Q."/>
            <person name="Ai Y."/>
            <person name="Zhai J.W."/>
            <person name="Wu S.S."/>
            <person name="Zhou Z."/>
            <person name="Hsiao Y.Y."/>
            <person name="Wu W.L."/>
            <person name="Chen Y.Y."/>
            <person name="Lin Y.F."/>
            <person name="Hsu J.L."/>
            <person name="Li C.Y."/>
            <person name="Wang Z.W."/>
            <person name="Zhao X."/>
            <person name="Zhong W.Y."/>
            <person name="Ma X.K."/>
            <person name="Ma L."/>
            <person name="Huang J."/>
            <person name="Chen G.Z."/>
            <person name="Huang M.Z."/>
            <person name="Huang L."/>
            <person name="Peng D.H."/>
            <person name="Luo Y.B."/>
            <person name="Zou S.Q."/>
            <person name="Chen S.P."/>
            <person name="Lan S."/>
            <person name="Tsai W.C."/>
            <person name="Van de Peer Y."/>
            <person name="Liu Z.J."/>
        </authorList>
    </citation>
    <scope>NUCLEOTIDE SEQUENCE [LARGE SCALE GENOMIC DNA]</scope>
    <source>
        <strain evidence="4">Lor288</strain>
    </source>
</reference>
<dbReference type="InterPro" id="IPR018247">
    <property type="entry name" value="EF_Hand_1_Ca_BS"/>
</dbReference>
<proteinExistence type="predicted"/>
<evidence type="ECO:0000259" key="3">
    <source>
        <dbReference type="PROSITE" id="PS50222"/>
    </source>
</evidence>
<evidence type="ECO:0000256" key="2">
    <source>
        <dbReference type="SAM" id="MobiDB-lite"/>
    </source>
</evidence>
<dbReference type="EMBL" id="JBBWWR010000012">
    <property type="protein sequence ID" value="KAK8958179.1"/>
    <property type="molecule type" value="Genomic_DNA"/>
</dbReference>
<dbReference type="SUPFAM" id="SSF47473">
    <property type="entry name" value="EF-hand"/>
    <property type="match status" value="1"/>
</dbReference>
<comment type="caution">
    <text evidence="4">The sequence shown here is derived from an EMBL/GenBank/DDBJ whole genome shotgun (WGS) entry which is preliminary data.</text>
</comment>
<organism evidence="4 5">
    <name type="scientific">Platanthera guangdongensis</name>
    <dbReference type="NCBI Taxonomy" id="2320717"/>
    <lineage>
        <taxon>Eukaryota</taxon>
        <taxon>Viridiplantae</taxon>
        <taxon>Streptophyta</taxon>
        <taxon>Embryophyta</taxon>
        <taxon>Tracheophyta</taxon>
        <taxon>Spermatophyta</taxon>
        <taxon>Magnoliopsida</taxon>
        <taxon>Liliopsida</taxon>
        <taxon>Asparagales</taxon>
        <taxon>Orchidaceae</taxon>
        <taxon>Orchidoideae</taxon>
        <taxon>Orchideae</taxon>
        <taxon>Orchidinae</taxon>
        <taxon>Platanthera</taxon>
    </lineage>
</organism>
<sequence length="134" mass="14410">MPVGKKLTAEKRVTSSKDARVYVVSASSYAEQTTPAASLPAPLETEPHRSSRRKSDRPSPRGAQIALLLGGWHCPLGGRTTHQEAGEALAVRPKGVGDHCERARDGGGKEDNMREAFNLFDRNGNGFITVDELG</sequence>
<feature type="compositionally biased region" description="Polar residues" evidence="2">
    <location>
        <begin position="26"/>
        <end position="36"/>
    </location>
</feature>
<keyword evidence="5" id="KW-1185">Reference proteome</keyword>
<feature type="region of interest" description="Disordered" evidence="2">
    <location>
        <begin position="26"/>
        <end position="63"/>
    </location>
</feature>
<dbReference type="PROSITE" id="PS00018">
    <property type="entry name" value="EF_HAND_1"/>
    <property type="match status" value="1"/>
</dbReference>
<protein>
    <submittedName>
        <fullName evidence="4">Calcium-binding protein CML17</fullName>
    </submittedName>
</protein>
<dbReference type="Gene3D" id="1.10.238.10">
    <property type="entry name" value="EF-hand"/>
    <property type="match status" value="1"/>
</dbReference>
<dbReference type="InterPro" id="IPR011992">
    <property type="entry name" value="EF-hand-dom_pair"/>
</dbReference>
<dbReference type="PROSITE" id="PS50222">
    <property type="entry name" value="EF_HAND_2"/>
    <property type="match status" value="1"/>
</dbReference>
<accession>A0ABR2M3A2</accession>
<dbReference type="Proteomes" id="UP001412067">
    <property type="component" value="Unassembled WGS sequence"/>
</dbReference>
<gene>
    <name evidence="4" type="primary">CML17</name>
    <name evidence="4" type="ORF">KSP40_PGU006216</name>
</gene>
<dbReference type="Pfam" id="PF13405">
    <property type="entry name" value="EF-hand_6"/>
    <property type="match status" value="1"/>
</dbReference>
<keyword evidence="1" id="KW-0106">Calcium</keyword>
<evidence type="ECO:0000256" key="1">
    <source>
        <dbReference type="ARBA" id="ARBA00022837"/>
    </source>
</evidence>
<feature type="domain" description="EF-hand" evidence="3">
    <location>
        <begin position="108"/>
        <end position="134"/>
    </location>
</feature>
<name>A0ABR2M3A2_9ASPA</name>